<accession>J3P2F0</accession>
<reference evidence="5" key="5">
    <citation type="submission" date="2018-04" db="UniProtKB">
        <authorList>
            <consortium name="EnsemblFungi"/>
        </authorList>
    </citation>
    <scope>IDENTIFICATION</scope>
    <source>
        <strain evidence="5">R3-111a-1</strain>
    </source>
</reference>
<dbReference type="Gene3D" id="3.40.50.720">
    <property type="entry name" value="NAD(P)-binding Rossmann-like Domain"/>
    <property type="match status" value="1"/>
</dbReference>
<dbReference type="OrthoDB" id="300709at2759"/>
<evidence type="ECO:0000256" key="1">
    <source>
        <dbReference type="ARBA" id="ARBA00006328"/>
    </source>
</evidence>
<dbReference type="InterPro" id="IPR051164">
    <property type="entry name" value="NmrA-like_oxidored"/>
</dbReference>
<reference evidence="4" key="2">
    <citation type="submission" date="2010-07" db="EMBL/GenBank/DDBJ databases">
        <authorList>
            <consortium name="The Broad Institute Genome Sequencing Platform"/>
            <consortium name="Broad Institute Genome Sequencing Center for Infectious Disease"/>
            <person name="Ma L.-J."/>
            <person name="Dead R."/>
            <person name="Young S."/>
            <person name="Zeng Q."/>
            <person name="Koehrsen M."/>
            <person name="Alvarado L."/>
            <person name="Berlin A."/>
            <person name="Chapman S.B."/>
            <person name="Chen Z."/>
            <person name="Freedman E."/>
            <person name="Gellesch M."/>
            <person name="Goldberg J."/>
            <person name="Griggs A."/>
            <person name="Gujja S."/>
            <person name="Heilman E.R."/>
            <person name="Heiman D."/>
            <person name="Hepburn T."/>
            <person name="Howarth C."/>
            <person name="Jen D."/>
            <person name="Larson L."/>
            <person name="Mehta T."/>
            <person name="Neiman D."/>
            <person name="Pearson M."/>
            <person name="Roberts A."/>
            <person name="Saif S."/>
            <person name="Shea T."/>
            <person name="Shenoy N."/>
            <person name="Sisk P."/>
            <person name="Stolte C."/>
            <person name="Sykes S."/>
            <person name="Walk T."/>
            <person name="White J."/>
            <person name="Yandava C."/>
            <person name="Haas B."/>
            <person name="Nusbaum C."/>
            <person name="Birren B."/>
        </authorList>
    </citation>
    <scope>NUCLEOTIDE SEQUENCE</scope>
    <source>
        <strain evidence="4">R3-111a-1</strain>
    </source>
</reference>
<name>J3P2F0_GAET3</name>
<reference evidence="5" key="4">
    <citation type="journal article" date="2015" name="G3 (Bethesda)">
        <title>Genome sequences of three phytopathogenic species of the Magnaporthaceae family of fungi.</title>
        <authorList>
            <person name="Okagaki L.H."/>
            <person name="Nunes C.C."/>
            <person name="Sailsbery J."/>
            <person name="Clay B."/>
            <person name="Brown D."/>
            <person name="John T."/>
            <person name="Oh Y."/>
            <person name="Young N."/>
            <person name="Fitzgerald M."/>
            <person name="Haas B.J."/>
            <person name="Zeng Q."/>
            <person name="Young S."/>
            <person name="Adiconis X."/>
            <person name="Fan L."/>
            <person name="Levin J.Z."/>
            <person name="Mitchell T.K."/>
            <person name="Okubara P.A."/>
            <person name="Farman M.L."/>
            <person name="Kohn L.M."/>
            <person name="Birren B."/>
            <person name="Ma L.-J."/>
            <person name="Dean R.A."/>
        </authorList>
    </citation>
    <scope>NUCLEOTIDE SEQUENCE</scope>
    <source>
        <strain evidence="5">R3-111a-1</strain>
    </source>
</reference>
<dbReference type="EnsemblFungi" id="EJT73842">
    <property type="protein sequence ID" value="EJT73842"/>
    <property type="gene ID" value="GGTG_07697"/>
</dbReference>
<dbReference type="InterPro" id="IPR008030">
    <property type="entry name" value="NmrA-like"/>
</dbReference>
<dbReference type="InterPro" id="IPR036291">
    <property type="entry name" value="NAD(P)-bd_dom_sf"/>
</dbReference>
<comment type="similarity">
    <text evidence="1">Belongs to the NmrA-type oxidoreductase family.</text>
</comment>
<dbReference type="STRING" id="644352.J3P2F0"/>
<dbReference type="EMBL" id="GL385398">
    <property type="protein sequence ID" value="EJT73842.1"/>
    <property type="molecule type" value="Genomic_DNA"/>
</dbReference>
<dbReference type="HOGENOM" id="CLU_007383_8_0_1"/>
<dbReference type="AlphaFoldDB" id="J3P2F0"/>
<evidence type="ECO:0000313" key="6">
    <source>
        <dbReference type="Proteomes" id="UP000006039"/>
    </source>
</evidence>
<dbReference type="VEuPathDB" id="FungiDB:GGTG_07697"/>
<evidence type="ECO:0000313" key="4">
    <source>
        <dbReference type="EMBL" id="EJT73842.1"/>
    </source>
</evidence>
<organism evidence="4">
    <name type="scientific">Gaeumannomyces tritici (strain R3-111a-1)</name>
    <name type="common">Wheat and barley take-all root rot fungus</name>
    <name type="synonym">Gaeumannomyces graminis var. tritici</name>
    <dbReference type="NCBI Taxonomy" id="644352"/>
    <lineage>
        <taxon>Eukaryota</taxon>
        <taxon>Fungi</taxon>
        <taxon>Dikarya</taxon>
        <taxon>Ascomycota</taxon>
        <taxon>Pezizomycotina</taxon>
        <taxon>Sordariomycetes</taxon>
        <taxon>Sordariomycetidae</taxon>
        <taxon>Magnaporthales</taxon>
        <taxon>Magnaporthaceae</taxon>
        <taxon>Gaeumannomyces</taxon>
    </lineage>
</organism>
<dbReference type="eggNOG" id="ENOG502SKBT">
    <property type="taxonomic scope" value="Eukaryota"/>
</dbReference>
<dbReference type="Proteomes" id="UP000006039">
    <property type="component" value="Unassembled WGS sequence"/>
</dbReference>
<dbReference type="SUPFAM" id="SSF51735">
    <property type="entry name" value="NAD(P)-binding Rossmann-fold domains"/>
    <property type="match status" value="1"/>
</dbReference>
<dbReference type="PANTHER" id="PTHR42748">
    <property type="entry name" value="NITROGEN METABOLITE REPRESSION PROTEIN NMRA FAMILY MEMBER"/>
    <property type="match status" value="1"/>
</dbReference>
<dbReference type="GO" id="GO:0005634">
    <property type="term" value="C:nucleus"/>
    <property type="evidence" value="ECO:0007669"/>
    <property type="project" value="TreeGrafter"/>
</dbReference>
<dbReference type="GeneID" id="20348155"/>
<reference evidence="4" key="3">
    <citation type="submission" date="2010-09" db="EMBL/GenBank/DDBJ databases">
        <title>Annotation of Gaeumannomyces graminis var. tritici R3-111a-1.</title>
        <authorList>
            <consortium name="The Broad Institute Genome Sequencing Platform"/>
            <person name="Ma L.-J."/>
            <person name="Dead R."/>
            <person name="Young S.K."/>
            <person name="Zeng Q."/>
            <person name="Gargeya S."/>
            <person name="Fitzgerald M."/>
            <person name="Haas B."/>
            <person name="Abouelleil A."/>
            <person name="Alvarado L."/>
            <person name="Arachchi H.M."/>
            <person name="Berlin A."/>
            <person name="Brown A."/>
            <person name="Chapman S.B."/>
            <person name="Chen Z."/>
            <person name="Dunbar C."/>
            <person name="Freedman E."/>
            <person name="Gearin G."/>
            <person name="Gellesch M."/>
            <person name="Goldberg J."/>
            <person name="Griggs A."/>
            <person name="Gujja S."/>
            <person name="Heiman D."/>
            <person name="Howarth C."/>
            <person name="Larson L."/>
            <person name="Lui A."/>
            <person name="MacDonald P.J.P."/>
            <person name="Mehta T."/>
            <person name="Montmayeur A."/>
            <person name="Murphy C."/>
            <person name="Neiman D."/>
            <person name="Pearson M."/>
            <person name="Priest M."/>
            <person name="Roberts A."/>
            <person name="Saif S."/>
            <person name="Shea T."/>
            <person name="Shenoy N."/>
            <person name="Sisk P."/>
            <person name="Stolte C."/>
            <person name="Sykes S."/>
            <person name="Yandava C."/>
            <person name="Wortman J."/>
            <person name="Nusbaum C."/>
            <person name="Birren B."/>
        </authorList>
    </citation>
    <scope>NUCLEOTIDE SEQUENCE</scope>
    <source>
        <strain evidence="4">R3-111a-1</strain>
    </source>
</reference>
<protein>
    <recommendedName>
        <fullName evidence="3">NmrA-like domain-containing protein</fullName>
    </recommendedName>
</protein>
<gene>
    <name evidence="5" type="primary">20348155</name>
    <name evidence="4" type="ORF">GGTG_07697</name>
</gene>
<dbReference type="RefSeq" id="XP_009223786.1">
    <property type="nucleotide sequence ID" value="XM_009225522.1"/>
</dbReference>
<dbReference type="Pfam" id="PF05368">
    <property type="entry name" value="NmrA"/>
    <property type="match status" value="1"/>
</dbReference>
<reference evidence="6" key="1">
    <citation type="submission" date="2010-07" db="EMBL/GenBank/DDBJ databases">
        <title>The genome sequence of Gaeumannomyces graminis var. tritici strain R3-111a-1.</title>
        <authorList>
            <consortium name="The Broad Institute Genome Sequencing Platform"/>
            <person name="Ma L.-J."/>
            <person name="Dead R."/>
            <person name="Young S."/>
            <person name="Zeng Q."/>
            <person name="Koehrsen M."/>
            <person name="Alvarado L."/>
            <person name="Berlin A."/>
            <person name="Chapman S.B."/>
            <person name="Chen Z."/>
            <person name="Freedman E."/>
            <person name="Gellesch M."/>
            <person name="Goldberg J."/>
            <person name="Griggs A."/>
            <person name="Gujja S."/>
            <person name="Heilman E.R."/>
            <person name="Heiman D."/>
            <person name="Hepburn T."/>
            <person name="Howarth C."/>
            <person name="Jen D."/>
            <person name="Larson L."/>
            <person name="Mehta T."/>
            <person name="Neiman D."/>
            <person name="Pearson M."/>
            <person name="Roberts A."/>
            <person name="Saif S."/>
            <person name="Shea T."/>
            <person name="Shenoy N."/>
            <person name="Sisk P."/>
            <person name="Stolte C."/>
            <person name="Sykes S."/>
            <person name="Walk T."/>
            <person name="White J."/>
            <person name="Yandava C."/>
            <person name="Haas B."/>
            <person name="Nusbaum C."/>
            <person name="Birren B."/>
        </authorList>
    </citation>
    <scope>NUCLEOTIDE SEQUENCE [LARGE SCALE GENOMIC DNA]</scope>
    <source>
        <strain evidence="6">R3-111a-1</strain>
    </source>
</reference>
<evidence type="ECO:0000259" key="3">
    <source>
        <dbReference type="Pfam" id="PF05368"/>
    </source>
</evidence>
<dbReference type="PANTHER" id="PTHR42748:SF14">
    <property type="entry name" value="SNOAL-LIKE DOMAIN-CONTAINING PROTEIN"/>
    <property type="match status" value="1"/>
</dbReference>
<keyword evidence="2" id="KW-0521">NADP</keyword>
<feature type="domain" description="NmrA-like" evidence="3">
    <location>
        <begin position="2"/>
        <end position="250"/>
    </location>
</feature>
<proteinExistence type="inferred from homology"/>
<dbReference type="Gene3D" id="3.90.25.10">
    <property type="entry name" value="UDP-galactose 4-epimerase, domain 1"/>
    <property type="match status" value="1"/>
</dbReference>
<evidence type="ECO:0000256" key="2">
    <source>
        <dbReference type="ARBA" id="ARBA00022857"/>
    </source>
</evidence>
<keyword evidence="6" id="KW-1185">Reference proteome</keyword>
<dbReference type="CDD" id="cd05251">
    <property type="entry name" value="NmrA_like_SDR_a"/>
    <property type="match status" value="1"/>
</dbReference>
<evidence type="ECO:0000313" key="5">
    <source>
        <dbReference type="EnsemblFungi" id="EJT73842"/>
    </source>
</evidence>
<sequence>MKTILVVGATGAQGASIVQHLAGTNQYSVLALTRSASSPQAAGLAAVPNVELVVGNVASGYDEDAFASAAARSDFVLVNTDGFALGEKAEVFWGIRLFELASRAGVKHFIYSGLDNVGRESNYDARFDVGHYAGKARVQDWIHAQQDSKMRWTIIRSGPYLDQLSSINRPVAGKDGVMVFHFPLGDGAVPFINLDDFGKYVHWALAHPEESNRLDFGIATEHVGGRDVAAAFTAATGRPARYVDLPVEDWHREVWSYLPRGRDTKVGFGSTADGGALRQTYGENFTNWWNLYRASGGNVGLIRRDYEFLDRIVPDRAKSVVEWMRLTGYTGERKEVLKMMSDQLRSPRAE</sequence>